<dbReference type="FunFam" id="1.10.510.10:FF:000021">
    <property type="entry name" value="Serine/threonine protein kinase"/>
    <property type="match status" value="1"/>
</dbReference>
<feature type="binding site" evidence="9">
    <location>
        <position position="38"/>
    </location>
    <ligand>
        <name>ATP</name>
        <dbReference type="ChEBI" id="CHEBI:30616"/>
    </ligand>
</feature>
<reference evidence="16 17" key="1">
    <citation type="journal article" date="2019" name="Nat. Med.">
        <title>A library of human gut bacterial isolates paired with longitudinal multiomics data enables mechanistic microbiome research.</title>
        <authorList>
            <person name="Poyet M."/>
            <person name="Groussin M."/>
            <person name="Gibbons S.M."/>
            <person name="Avila-Pacheco J."/>
            <person name="Jiang X."/>
            <person name="Kearney S.M."/>
            <person name="Perrotta A.R."/>
            <person name="Berdy B."/>
            <person name="Zhao S."/>
            <person name="Lieberman T.D."/>
            <person name="Swanson P.K."/>
            <person name="Smith M."/>
            <person name="Roesemann S."/>
            <person name="Alexander J.E."/>
            <person name="Rich S.A."/>
            <person name="Livny J."/>
            <person name="Vlamakis H."/>
            <person name="Clish C."/>
            <person name="Bullock K."/>
            <person name="Deik A."/>
            <person name="Scott J."/>
            <person name="Pierce K.A."/>
            <person name="Xavier R.J."/>
            <person name="Alm E.J."/>
        </authorList>
    </citation>
    <scope>NUCLEOTIDE SEQUENCE [LARGE SCALE GENOMIC DNA]</scope>
    <source>
        <strain evidence="14 16">BIOML-A4</strain>
        <strain evidence="15 17">BIOML-A5</strain>
    </source>
</reference>
<sequence length="566" mass="62725">MNKMIAKRYMIVKHIGQGGMADVYVAVDTLLNREVAVKVLRGELSNDPVALLRFQREANASTALSHPNIVDIYDVGEENGYHYIVMEYVRGKDLKQLIAQRGALCKEEAVAIMKQLVSAVAEAHRRNIIHRDIKPQNVLIKDDGTLKVVDFGIALAQDALQLTQSDSVMGSVHYLAPEVARGEAATRQSDIYSLGIVFYELLSGEVPFHGEQAVQIAMKHMREEIPSIRALNPQLPQAVENVILRATAKNKNFRYPSCEVMLQDLTTCLSPERANEPRVVFKTPSEGNKTIAMDTARRKENGSSRPAAKPVKKKKKRKKKSNAWMTLLVTGLVVLSIAAVIFILALTGNWGGKSQLVEVPPLNNLTVEQAASALSDVGLELNRSEITYSLTDDVEKDRIYESDPAASTMLTNGSMVKVKVSLGRYVVIENYVGMKISEAREKLESANIRIQTTQEASDSAPGTILRQELLEPQSKIDPQKTNTIRFVIAAYPTFQIDWSIKGMDVFEAQSLLEGQGAEVILSVLDTDNMSEEEAASVERGVVIQCTPGFGTLYEQNEESYITLYYY</sequence>
<evidence type="ECO:0000256" key="2">
    <source>
        <dbReference type="ARBA" id="ARBA00022527"/>
    </source>
</evidence>
<protein>
    <recommendedName>
        <fullName evidence="1">non-specific serine/threonine protein kinase</fullName>
        <ecNumber evidence="1">2.7.11.1</ecNumber>
    </recommendedName>
</protein>
<evidence type="ECO:0000256" key="4">
    <source>
        <dbReference type="ARBA" id="ARBA00022741"/>
    </source>
</evidence>
<evidence type="ECO:0000313" key="16">
    <source>
        <dbReference type="Proteomes" id="UP000433575"/>
    </source>
</evidence>
<dbReference type="SMART" id="SM00740">
    <property type="entry name" value="PASTA"/>
    <property type="match status" value="2"/>
</dbReference>
<dbReference type="EMBL" id="WKPJ01000044">
    <property type="protein sequence ID" value="MSA91102.1"/>
    <property type="molecule type" value="Genomic_DNA"/>
</dbReference>
<feature type="region of interest" description="Disordered" evidence="10">
    <location>
        <begin position="291"/>
        <end position="318"/>
    </location>
</feature>
<dbReference type="Proteomes" id="UP000480929">
    <property type="component" value="Unassembled WGS sequence"/>
</dbReference>
<keyword evidence="11" id="KW-0812">Transmembrane</keyword>
<dbReference type="Pfam" id="PF03793">
    <property type="entry name" value="PASTA"/>
    <property type="match status" value="2"/>
</dbReference>
<dbReference type="SUPFAM" id="SSF56112">
    <property type="entry name" value="Protein kinase-like (PK-like)"/>
    <property type="match status" value="1"/>
</dbReference>
<organism evidence="14 16">
    <name type="scientific">Holdemania massiliensis</name>
    <dbReference type="NCBI Taxonomy" id="1468449"/>
    <lineage>
        <taxon>Bacteria</taxon>
        <taxon>Bacillati</taxon>
        <taxon>Bacillota</taxon>
        <taxon>Erysipelotrichia</taxon>
        <taxon>Erysipelotrichales</taxon>
        <taxon>Erysipelotrichaceae</taxon>
        <taxon>Holdemania</taxon>
    </lineage>
</organism>
<keyword evidence="6 9" id="KW-0067">ATP-binding</keyword>
<dbReference type="Gene3D" id="1.10.510.10">
    <property type="entry name" value="Transferase(Phosphotransferase) domain 1"/>
    <property type="match status" value="1"/>
</dbReference>
<evidence type="ECO:0000259" key="12">
    <source>
        <dbReference type="PROSITE" id="PS50011"/>
    </source>
</evidence>
<keyword evidence="2" id="KW-0723">Serine/threonine-protein kinase</keyword>
<dbReference type="CDD" id="cd06577">
    <property type="entry name" value="PASTA_pknB"/>
    <property type="match status" value="2"/>
</dbReference>
<dbReference type="NCBIfam" id="NF033483">
    <property type="entry name" value="PknB_PASTA_kin"/>
    <property type="match status" value="1"/>
</dbReference>
<dbReference type="AlphaFoldDB" id="A0A6N7SBT6"/>
<dbReference type="InterPro" id="IPR011009">
    <property type="entry name" value="Kinase-like_dom_sf"/>
</dbReference>
<feature type="transmembrane region" description="Helical" evidence="11">
    <location>
        <begin position="323"/>
        <end position="346"/>
    </location>
</feature>
<evidence type="ECO:0000256" key="6">
    <source>
        <dbReference type="ARBA" id="ARBA00022840"/>
    </source>
</evidence>
<dbReference type="FunFam" id="3.30.200.20:FF:000035">
    <property type="entry name" value="Serine/threonine protein kinase Stk1"/>
    <property type="match status" value="1"/>
</dbReference>
<feature type="domain" description="PASTA" evidence="13">
    <location>
        <begin position="353"/>
        <end position="421"/>
    </location>
</feature>
<dbReference type="PROSITE" id="PS00107">
    <property type="entry name" value="PROTEIN_KINASE_ATP"/>
    <property type="match status" value="1"/>
</dbReference>
<evidence type="ECO:0000313" key="14">
    <source>
        <dbReference type="EMBL" id="MSA91102.1"/>
    </source>
</evidence>
<dbReference type="InterPro" id="IPR005543">
    <property type="entry name" value="PASTA_dom"/>
</dbReference>
<dbReference type="PROSITE" id="PS51178">
    <property type="entry name" value="PASTA"/>
    <property type="match status" value="2"/>
</dbReference>
<evidence type="ECO:0000256" key="7">
    <source>
        <dbReference type="ARBA" id="ARBA00047899"/>
    </source>
</evidence>
<keyword evidence="3" id="KW-0808">Transferase</keyword>
<evidence type="ECO:0000256" key="9">
    <source>
        <dbReference type="PROSITE-ProRule" id="PRU10141"/>
    </source>
</evidence>
<evidence type="ECO:0000313" key="17">
    <source>
        <dbReference type="Proteomes" id="UP000480929"/>
    </source>
</evidence>
<keyword evidence="4 9" id="KW-0547">Nucleotide-binding</keyword>
<dbReference type="SMART" id="SM00220">
    <property type="entry name" value="S_TKc"/>
    <property type="match status" value="1"/>
</dbReference>
<feature type="domain" description="Protein kinase" evidence="12">
    <location>
        <begin position="9"/>
        <end position="266"/>
    </location>
</feature>
<dbReference type="GO" id="GO:0004674">
    <property type="term" value="F:protein serine/threonine kinase activity"/>
    <property type="evidence" value="ECO:0007669"/>
    <property type="project" value="UniProtKB-KW"/>
</dbReference>
<dbReference type="PANTHER" id="PTHR43289">
    <property type="entry name" value="MITOGEN-ACTIVATED PROTEIN KINASE KINASE KINASE 20-RELATED"/>
    <property type="match status" value="1"/>
</dbReference>
<keyword evidence="11" id="KW-0472">Membrane</keyword>
<comment type="catalytic activity">
    <reaction evidence="7">
        <text>L-threonyl-[protein] + ATP = O-phospho-L-threonyl-[protein] + ADP + H(+)</text>
        <dbReference type="Rhea" id="RHEA:46608"/>
        <dbReference type="Rhea" id="RHEA-COMP:11060"/>
        <dbReference type="Rhea" id="RHEA-COMP:11605"/>
        <dbReference type="ChEBI" id="CHEBI:15378"/>
        <dbReference type="ChEBI" id="CHEBI:30013"/>
        <dbReference type="ChEBI" id="CHEBI:30616"/>
        <dbReference type="ChEBI" id="CHEBI:61977"/>
        <dbReference type="ChEBI" id="CHEBI:456216"/>
        <dbReference type="EC" id="2.7.11.1"/>
    </reaction>
</comment>
<evidence type="ECO:0000256" key="10">
    <source>
        <dbReference type="SAM" id="MobiDB-lite"/>
    </source>
</evidence>
<dbReference type="InterPro" id="IPR017441">
    <property type="entry name" value="Protein_kinase_ATP_BS"/>
</dbReference>
<dbReference type="EMBL" id="WKPI01000047">
    <property type="protein sequence ID" value="MSC34873.1"/>
    <property type="molecule type" value="Genomic_DNA"/>
</dbReference>
<evidence type="ECO:0000256" key="11">
    <source>
        <dbReference type="SAM" id="Phobius"/>
    </source>
</evidence>
<keyword evidence="5 14" id="KW-0418">Kinase</keyword>
<proteinExistence type="predicted"/>
<dbReference type="InterPro" id="IPR000719">
    <property type="entry name" value="Prot_kinase_dom"/>
</dbReference>
<name>A0A6N7SBT6_9FIRM</name>
<evidence type="ECO:0000256" key="5">
    <source>
        <dbReference type="ARBA" id="ARBA00022777"/>
    </source>
</evidence>
<gene>
    <name evidence="14" type="primary">pknB</name>
    <name evidence="15" type="ORF">GKD88_17270</name>
    <name evidence="14" type="ORF">GKE08_17390</name>
</gene>
<dbReference type="RefSeq" id="WP_154240469.1">
    <property type="nucleotide sequence ID" value="NZ_AP031450.1"/>
</dbReference>
<keyword evidence="11" id="KW-1133">Transmembrane helix</keyword>
<dbReference type="PROSITE" id="PS00108">
    <property type="entry name" value="PROTEIN_KINASE_ST"/>
    <property type="match status" value="1"/>
</dbReference>
<dbReference type="PANTHER" id="PTHR43289:SF34">
    <property type="entry name" value="SERINE_THREONINE-PROTEIN KINASE YBDM-RELATED"/>
    <property type="match status" value="1"/>
</dbReference>
<dbReference type="Gene3D" id="3.30.200.20">
    <property type="entry name" value="Phosphorylase Kinase, domain 1"/>
    <property type="match status" value="1"/>
</dbReference>
<dbReference type="EC" id="2.7.11.1" evidence="1"/>
<comment type="catalytic activity">
    <reaction evidence="8">
        <text>L-seryl-[protein] + ATP = O-phospho-L-seryl-[protein] + ADP + H(+)</text>
        <dbReference type="Rhea" id="RHEA:17989"/>
        <dbReference type="Rhea" id="RHEA-COMP:9863"/>
        <dbReference type="Rhea" id="RHEA-COMP:11604"/>
        <dbReference type="ChEBI" id="CHEBI:15378"/>
        <dbReference type="ChEBI" id="CHEBI:29999"/>
        <dbReference type="ChEBI" id="CHEBI:30616"/>
        <dbReference type="ChEBI" id="CHEBI:83421"/>
        <dbReference type="ChEBI" id="CHEBI:456216"/>
        <dbReference type="EC" id="2.7.11.1"/>
    </reaction>
</comment>
<dbReference type="GO" id="GO:0005524">
    <property type="term" value="F:ATP binding"/>
    <property type="evidence" value="ECO:0007669"/>
    <property type="project" value="UniProtKB-UniRule"/>
</dbReference>
<feature type="domain" description="PASTA" evidence="13">
    <location>
        <begin position="422"/>
        <end position="490"/>
    </location>
</feature>
<dbReference type="OrthoDB" id="9788659at2"/>
<evidence type="ECO:0000259" key="13">
    <source>
        <dbReference type="PROSITE" id="PS51178"/>
    </source>
</evidence>
<comment type="caution">
    <text evidence="14">The sequence shown here is derived from an EMBL/GenBank/DDBJ whole genome shotgun (WGS) entry which is preliminary data.</text>
</comment>
<evidence type="ECO:0000313" key="15">
    <source>
        <dbReference type="EMBL" id="MSC34873.1"/>
    </source>
</evidence>
<evidence type="ECO:0000256" key="1">
    <source>
        <dbReference type="ARBA" id="ARBA00012513"/>
    </source>
</evidence>
<evidence type="ECO:0000256" key="3">
    <source>
        <dbReference type="ARBA" id="ARBA00022679"/>
    </source>
</evidence>
<dbReference type="Pfam" id="PF00069">
    <property type="entry name" value="Pkinase"/>
    <property type="match status" value="1"/>
</dbReference>
<keyword evidence="17" id="KW-1185">Reference proteome</keyword>
<dbReference type="Proteomes" id="UP000433575">
    <property type="component" value="Unassembled WGS sequence"/>
</dbReference>
<dbReference type="InterPro" id="IPR008271">
    <property type="entry name" value="Ser/Thr_kinase_AS"/>
</dbReference>
<evidence type="ECO:0000256" key="8">
    <source>
        <dbReference type="ARBA" id="ARBA00048679"/>
    </source>
</evidence>
<dbReference type="CDD" id="cd14014">
    <property type="entry name" value="STKc_PknB_like"/>
    <property type="match status" value="1"/>
</dbReference>
<accession>A0A6N7SBT6</accession>
<dbReference type="Gene3D" id="3.30.10.20">
    <property type="match status" value="2"/>
</dbReference>
<dbReference type="PROSITE" id="PS50011">
    <property type="entry name" value="PROTEIN_KINASE_DOM"/>
    <property type="match status" value="1"/>
</dbReference>